<evidence type="ECO:0000313" key="2">
    <source>
        <dbReference type="Proteomes" id="UP000249390"/>
    </source>
</evidence>
<sequence>MLFDIRVFLLVRLRKTVIMVLVLQHLLMHLLGKENISMQKNILHGQLSRAQIELLVDTVLKLYPQEVQMYQSFTKKELSVAYLEGVV</sequence>
<dbReference type="Proteomes" id="UP000249390">
    <property type="component" value="Unassembled WGS sequence"/>
</dbReference>
<reference evidence="1 2" key="1">
    <citation type="submission" date="2018-06" db="EMBL/GenBank/DDBJ databases">
        <title>The Genome of Cuscuta australis (Dodder) Provides Insight into the Evolution of Plant Parasitism.</title>
        <authorList>
            <person name="Liu H."/>
        </authorList>
    </citation>
    <scope>NUCLEOTIDE SEQUENCE [LARGE SCALE GENOMIC DNA]</scope>
    <source>
        <strain evidence="2">cv. Yunnan</strain>
        <tissue evidence="1">Vines</tissue>
    </source>
</reference>
<keyword evidence="2" id="KW-1185">Reference proteome</keyword>
<gene>
    <name evidence="1" type="ORF">DM860_004692</name>
</gene>
<name>A0A328DQZ5_9ASTE</name>
<proteinExistence type="predicted"/>
<dbReference type="EMBL" id="NQVE01000122">
    <property type="protein sequence ID" value="RAL46413.1"/>
    <property type="molecule type" value="Genomic_DNA"/>
</dbReference>
<dbReference type="AlphaFoldDB" id="A0A328DQZ5"/>
<organism evidence="1 2">
    <name type="scientific">Cuscuta australis</name>
    <dbReference type="NCBI Taxonomy" id="267555"/>
    <lineage>
        <taxon>Eukaryota</taxon>
        <taxon>Viridiplantae</taxon>
        <taxon>Streptophyta</taxon>
        <taxon>Embryophyta</taxon>
        <taxon>Tracheophyta</taxon>
        <taxon>Spermatophyta</taxon>
        <taxon>Magnoliopsida</taxon>
        <taxon>eudicotyledons</taxon>
        <taxon>Gunneridae</taxon>
        <taxon>Pentapetalae</taxon>
        <taxon>asterids</taxon>
        <taxon>lamiids</taxon>
        <taxon>Solanales</taxon>
        <taxon>Convolvulaceae</taxon>
        <taxon>Cuscuteae</taxon>
        <taxon>Cuscuta</taxon>
        <taxon>Cuscuta subgen. Grammica</taxon>
        <taxon>Cuscuta sect. Cleistogrammica</taxon>
    </lineage>
</organism>
<evidence type="ECO:0000313" key="1">
    <source>
        <dbReference type="EMBL" id="RAL46413.1"/>
    </source>
</evidence>
<accession>A0A328DQZ5</accession>
<protein>
    <submittedName>
        <fullName evidence="1">Uncharacterized protein</fullName>
    </submittedName>
</protein>
<comment type="caution">
    <text evidence="1">The sequence shown here is derived from an EMBL/GenBank/DDBJ whole genome shotgun (WGS) entry which is preliminary data.</text>
</comment>